<keyword evidence="2" id="KW-0378">Hydrolase</keyword>
<dbReference type="RefSeq" id="WP_007905664.1">
    <property type="nucleotide sequence ID" value="NZ_ADVG01000001.1"/>
</dbReference>
<feature type="domain" description="HNH nuclease" evidence="1">
    <location>
        <begin position="181"/>
        <end position="232"/>
    </location>
</feature>
<gene>
    <name evidence="2" type="ORF">Krac_10767</name>
</gene>
<reference evidence="2" key="1">
    <citation type="journal article" date="2011" name="Stand. Genomic Sci.">
        <title>Non-contiguous finished genome sequence and contextual data of the filamentous soil bacterium Ktedonobacter racemifer type strain (SOSP1-21).</title>
        <authorList>
            <person name="Chang Y.J."/>
            <person name="Land M."/>
            <person name="Hauser L."/>
            <person name="Chertkov O."/>
            <person name="Del Rio T.G."/>
            <person name="Nolan M."/>
            <person name="Copeland A."/>
            <person name="Tice H."/>
            <person name="Cheng J.F."/>
            <person name="Lucas S."/>
            <person name="Han C."/>
            <person name="Goodwin L."/>
            <person name="Pitluck S."/>
            <person name="Ivanova N."/>
            <person name="Ovchinikova G."/>
            <person name="Pati A."/>
            <person name="Chen A."/>
            <person name="Palaniappan K."/>
            <person name="Mavromatis K."/>
            <person name="Liolios K."/>
            <person name="Brettin T."/>
            <person name="Fiebig A."/>
            <person name="Rohde M."/>
            <person name="Abt B."/>
            <person name="Goker M."/>
            <person name="Detter J.C."/>
            <person name="Woyke T."/>
            <person name="Bristow J."/>
            <person name="Eisen J.A."/>
            <person name="Markowitz V."/>
            <person name="Hugenholtz P."/>
            <person name="Kyrpides N.C."/>
            <person name="Klenk H.P."/>
            <person name="Lapidus A."/>
        </authorList>
    </citation>
    <scope>NUCLEOTIDE SEQUENCE [LARGE SCALE GENOMIC DNA]</scope>
    <source>
        <strain evidence="2">SOSP1-21</strain>
    </source>
</reference>
<comment type="caution">
    <text evidence="2">The sequence shown here is derived from an EMBL/GenBank/DDBJ whole genome shotgun (WGS) entry which is preliminary data.</text>
</comment>
<dbReference type="OrthoDB" id="145457at2"/>
<dbReference type="Pfam" id="PF14239">
    <property type="entry name" value="RRXRR"/>
    <property type="match status" value="1"/>
</dbReference>
<dbReference type="InterPro" id="IPR025938">
    <property type="entry name" value="RRXRR_dom"/>
</dbReference>
<evidence type="ECO:0000313" key="2">
    <source>
        <dbReference type="EMBL" id="EFH89223.1"/>
    </source>
</evidence>
<dbReference type="STRING" id="485913.Krac_10767"/>
<proteinExistence type="predicted"/>
<dbReference type="AlphaFoldDB" id="D6TIG6"/>
<dbReference type="EMBL" id="ADVG01000001">
    <property type="protein sequence ID" value="EFH89223.1"/>
    <property type="molecule type" value="Genomic_DNA"/>
</dbReference>
<protein>
    <submittedName>
        <fullName evidence="2">HNH endonuclease</fullName>
    </submittedName>
</protein>
<keyword evidence="3" id="KW-1185">Reference proteome</keyword>
<organism evidence="2 3">
    <name type="scientific">Ktedonobacter racemifer DSM 44963</name>
    <dbReference type="NCBI Taxonomy" id="485913"/>
    <lineage>
        <taxon>Bacteria</taxon>
        <taxon>Bacillati</taxon>
        <taxon>Chloroflexota</taxon>
        <taxon>Ktedonobacteria</taxon>
        <taxon>Ktedonobacterales</taxon>
        <taxon>Ktedonobacteraceae</taxon>
        <taxon>Ktedonobacter</taxon>
    </lineage>
</organism>
<dbReference type="NCBIfam" id="NF040563">
    <property type="entry name" value="guided_IscB"/>
    <property type="match status" value="1"/>
</dbReference>
<dbReference type="InterPro" id="IPR002711">
    <property type="entry name" value="HNH"/>
</dbReference>
<evidence type="ECO:0000313" key="3">
    <source>
        <dbReference type="Proteomes" id="UP000004508"/>
    </source>
</evidence>
<dbReference type="CDD" id="cd00085">
    <property type="entry name" value="HNHc"/>
    <property type="match status" value="1"/>
</dbReference>
<dbReference type="InterPro" id="IPR047693">
    <property type="entry name" value="RNA-guided_IscB-like"/>
</dbReference>
<dbReference type="InterPro" id="IPR003615">
    <property type="entry name" value="HNH_nuc"/>
</dbReference>
<dbReference type="InParanoid" id="D6TIG6"/>
<dbReference type="GO" id="GO:0003676">
    <property type="term" value="F:nucleic acid binding"/>
    <property type="evidence" value="ECO:0007669"/>
    <property type="project" value="InterPro"/>
</dbReference>
<sequence>MSNHVFVVNHNGHPLMPCQPAKARKLLREGRATVMRRSPFTIQLGWECEEHVQEVVLGLDKGSHVTGFSCIGNGQILLSGEIQHRLDVKDKMQERRNNRRHRRKRKWYRPARFLNRASSKRSGRLPLSIKTNIEEVIRVVKHLPLPINAIIIEDVQVDIALLGNPTVQGSHYQDPTRLDENLRIACLMRDGYACQHCGKQKVRLEAHHLIFKGEGGKDTLTNLLTLCEACHKKLHQGKIQLKVAGVSGHLDQVAQRTMQGKSYLYATLGASTSLSTLFGYQTATLRKARELPKAHDADALCLATYETGKLVPYDREHFYKVSFRPRRTRRRYHTLPRKGQGRVRYQVNDELGGLRKGYIVRVKGRYIKQINSIYSNGYVAFARVKGEPNKALPRDCQLLERERTILWEKAS</sequence>
<dbReference type="SMART" id="SM00507">
    <property type="entry name" value="HNHc"/>
    <property type="match status" value="1"/>
</dbReference>
<dbReference type="Proteomes" id="UP000004508">
    <property type="component" value="Unassembled WGS sequence"/>
</dbReference>
<dbReference type="GO" id="GO:0008270">
    <property type="term" value="F:zinc ion binding"/>
    <property type="evidence" value="ECO:0007669"/>
    <property type="project" value="InterPro"/>
</dbReference>
<dbReference type="eggNOG" id="COG1403">
    <property type="taxonomic scope" value="Bacteria"/>
</dbReference>
<accession>D6TIG6</accession>
<evidence type="ECO:0000259" key="1">
    <source>
        <dbReference type="SMART" id="SM00507"/>
    </source>
</evidence>
<keyword evidence="2" id="KW-0540">Nuclease</keyword>
<dbReference type="Gene3D" id="1.10.30.50">
    <property type="match status" value="1"/>
</dbReference>
<keyword evidence="2" id="KW-0255">Endonuclease</keyword>
<dbReference type="GO" id="GO:0004519">
    <property type="term" value="F:endonuclease activity"/>
    <property type="evidence" value="ECO:0007669"/>
    <property type="project" value="UniProtKB-KW"/>
</dbReference>
<name>D6TIG6_KTERA</name>
<dbReference type="Pfam" id="PF01844">
    <property type="entry name" value="HNH"/>
    <property type="match status" value="1"/>
</dbReference>